<feature type="compositionally biased region" description="Basic and acidic residues" evidence="1">
    <location>
        <begin position="7"/>
        <end position="26"/>
    </location>
</feature>
<feature type="compositionally biased region" description="Gly residues" evidence="1">
    <location>
        <begin position="114"/>
        <end position="123"/>
    </location>
</feature>
<dbReference type="EMBL" id="GBRH01197649">
    <property type="protein sequence ID" value="JAE00247.1"/>
    <property type="molecule type" value="Transcribed_RNA"/>
</dbReference>
<reference evidence="2" key="2">
    <citation type="journal article" date="2015" name="Data Brief">
        <title>Shoot transcriptome of the giant reed, Arundo donax.</title>
        <authorList>
            <person name="Barrero R.A."/>
            <person name="Guerrero F.D."/>
            <person name="Moolhuijzen P."/>
            <person name="Goolsby J.A."/>
            <person name="Tidwell J."/>
            <person name="Bellgard S.E."/>
            <person name="Bellgard M.I."/>
        </authorList>
    </citation>
    <scope>NUCLEOTIDE SEQUENCE</scope>
    <source>
        <tissue evidence="2">Shoot tissue taken approximately 20 cm above the soil surface</tissue>
    </source>
</reference>
<name>A0A0A9EJH7_ARUDO</name>
<proteinExistence type="predicted"/>
<feature type="region of interest" description="Disordered" evidence="1">
    <location>
        <begin position="1"/>
        <end position="33"/>
    </location>
</feature>
<sequence length="139" mass="14475">MIQLVPELRRDGHPARRRGGVERVGGDEDLDDASQWRERDLGAGAGLPQYEPRGGLLVVRQREPAARRAVAVGEAGRAGELDALEAAGEPDGVLADWTHSDRLRAAGDDPRATGGDGKGGAGAPVGADLVDVEKVALRG</sequence>
<protein>
    <submittedName>
        <fullName evidence="2">Uncharacterized protein</fullName>
    </submittedName>
</protein>
<accession>A0A0A9EJH7</accession>
<evidence type="ECO:0000256" key="1">
    <source>
        <dbReference type="SAM" id="MobiDB-lite"/>
    </source>
</evidence>
<feature type="compositionally biased region" description="Basic and acidic residues" evidence="1">
    <location>
        <begin position="99"/>
        <end position="111"/>
    </location>
</feature>
<dbReference type="AlphaFoldDB" id="A0A0A9EJH7"/>
<organism evidence="2">
    <name type="scientific">Arundo donax</name>
    <name type="common">Giant reed</name>
    <name type="synonym">Donax arundinaceus</name>
    <dbReference type="NCBI Taxonomy" id="35708"/>
    <lineage>
        <taxon>Eukaryota</taxon>
        <taxon>Viridiplantae</taxon>
        <taxon>Streptophyta</taxon>
        <taxon>Embryophyta</taxon>
        <taxon>Tracheophyta</taxon>
        <taxon>Spermatophyta</taxon>
        <taxon>Magnoliopsida</taxon>
        <taxon>Liliopsida</taxon>
        <taxon>Poales</taxon>
        <taxon>Poaceae</taxon>
        <taxon>PACMAD clade</taxon>
        <taxon>Arundinoideae</taxon>
        <taxon>Arundineae</taxon>
        <taxon>Arundo</taxon>
    </lineage>
</organism>
<reference evidence="2" key="1">
    <citation type="submission" date="2014-09" db="EMBL/GenBank/DDBJ databases">
        <authorList>
            <person name="Magalhaes I.L.F."/>
            <person name="Oliveira U."/>
            <person name="Santos F.R."/>
            <person name="Vidigal T.H.D.A."/>
            <person name="Brescovit A.D."/>
            <person name="Santos A.J."/>
        </authorList>
    </citation>
    <scope>NUCLEOTIDE SEQUENCE</scope>
    <source>
        <tissue evidence="2">Shoot tissue taken approximately 20 cm above the soil surface</tissue>
    </source>
</reference>
<feature type="region of interest" description="Disordered" evidence="1">
    <location>
        <begin position="99"/>
        <end position="126"/>
    </location>
</feature>
<evidence type="ECO:0000313" key="2">
    <source>
        <dbReference type="EMBL" id="JAE00247.1"/>
    </source>
</evidence>